<evidence type="ECO:0000313" key="3">
    <source>
        <dbReference type="RefSeq" id="XP_013785726.1"/>
    </source>
</evidence>
<keyword evidence="1" id="KW-1185">Reference proteome</keyword>
<sequence>MTSSSPSESKHIPTRRYGISAWVGQRFEKLVSNSNLEELGTSPRGEDFLQNFNKQQFVATDAGMEEAHSRHTLVTSASSSLLYQSSNTNMSKEPTPNVSPFGSPKLARKVFEGNLQQLSMDSTPSNLVTSGFLSYGRNTASFNAPLSSIKEAPDMPSALAEKKSYAGTKRGETRMRKISAPAMSYRKCAFSNFDMNALGPTSW</sequence>
<dbReference type="RefSeq" id="XP_013785726.1">
    <property type="nucleotide sequence ID" value="XM_013930272.2"/>
</dbReference>
<name>A0ABM1BNS6_LIMPO</name>
<evidence type="ECO:0000313" key="1">
    <source>
        <dbReference type="Proteomes" id="UP000694941"/>
    </source>
</evidence>
<dbReference type="RefSeq" id="XP_013785723.1">
    <property type="nucleotide sequence ID" value="XM_013930269.2"/>
</dbReference>
<gene>
    <name evidence="2 3" type="primary">LOC106469760</name>
</gene>
<accession>A0ABM1BNS6</accession>
<proteinExistence type="predicted"/>
<dbReference type="Proteomes" id="UP000694941">
    <property type="component" value="Unplaced"/>
</dbReference>
<reference evidence="2 3" key="1">
    <citation type="submission" date="2025-05" db="UniProtKB">
        <authorList>
            <consortium name="RefSeq"/>
        </authorList>
    </citation>
    <scope>IDENTIFICATION</scope>
    <source>
        <tissue evidence="2 3">Muscle</tissue>
    </source>
</reference>
<protein>
    <submittedName>
        <fullName evidence="2 3">Uncharacterized protein LOC106469760</fullName>
    </submittedName>
</protein>
<organism evidence="1 2">
    <name type="scientific">Limulus polyphemus</name>
    <name type="common">Atlantic horseshoe crab</name>
    <dbReference type="NCBI Taxonomy" id="6850"/>
    <lineage>
        <taxon>Eukaryota</taxon>
        <taxon>Metazoa</taxon>
        <taxon>Ecdysozoa</taxon>
        <taxon>Arthropoda</taxon>
        <taxon>Chelicerata</taxon>
        <taxon>Merostomata</taxon>
        <taxon>Xiphosura</taxon>
        <taxon>Limulidae</taxon>
        <taxon>Limulus</taxon>
    </lineage>
</organism>
<dbReference type="GeneID" id="106469760"/>
<evidence type="ECO:0000313" key="2">
    <source>
        <dbReference type="RefSeq" id="XP_013785723.1"/>
    </source>
</evidence>